<dbReference type="Pfam" id="PF00924">
    <property type="entry name" value="MS_channel_2nd"/>
    <property type="match status" value="1"/>
</dbReference>
<dbReference type="InterPro" id="IPR006685">
    <property type="entry name" value="MscS_channel_2nd"/>
</dbReference>
<feature type="coiled-coil region" evidence="7">
    <location>
        <begin position="405"/>
        <end position="446"/>
    </location>
</feature>
<accession>A0A9X0WC58</accession>
<feature type="region of interest" description="Disordered" evidence="8">
    <location>
        <begin position="27"/>
        <end position="67"/>
    </location>
</feature>
<keyword evidence="3" id="KW-1003">Cell membrane</keyword>
<evidence type="ECO:0000256" key="8">
    <source>
        <dbReference type="SAM" id="MobiDB-lite"/>
    </source>
</evidence>
<sequence>MIFKYSLSASLLWLALLLPLPALSQENDTPAPAPASAASEQGAEGAEGAEGDQTPAEQAAEAQPLAAAQEADALAFNPAMIGLSGLPQPMTSAEDFQITLDLIDARLAEQEAALEAAQAAAQEAAEALEAGAQEAAAAADVEAQEAAPVEPGAEGENGASQAVDTSDEEAASAESETEVDAARAAEADAASAAEVDAAATADAEAADGELALNALKASVAKIRNKVEVLRELRISVQRRATLRGRLQSIEADLAKRRQQLETVERDGVALEPPFPISLLDQQRAELSMTQAVEDVAETRIETATRRLHAAEKELSAAVRARRTVRDQLTAADRNGARNGISATERAALEQDLELARLQELLARQQLAANQRALELTRNEDRLAETKQTLLAARIAFLEERIELSREALDQRLAELSASEEEMKAQIDALQRTGDQAESDLYQAQRRLAEADDSADQAALKEWVAARQAELDAARTSVDSLTTAIDNLIRMRSLWEKRYQLMNDPESLDLAALLRQIIMDTSEAEAEKDDIEGRLNALRSIQLAQTRRLRDPELSEGAREAMAVRSQAHDLAEGYGRELLKVQGELIALLEGMRPQVEALVQEQTLSLQLLQAQETISTWWDAEILVIDDQSIRVRELAIALAMFVVVIFVVSLVRMGARRALNRRKAKSPTAVYGDFRLALSAIAGNTSQLFVLIAAFYVAMVFSGLASPTVKDWLWTLLVVAFYIQLGIWANAAMVDYFNRRRTRQEMRDPSTVTAYGLLLFFLRVGIWITVVVSLLAYFRYPVAGLVGALGVGSLAIAFAVQNILGDVFSSMAIILDKPFRVGDFVMSGQTLGVIEHIGVKTTRIRSLSGELVVLSNSDLLNSRIHNFKHFKERRIAFKLRVTYQTPRHLIEQIPVMLREVIEGVPNARFDRAHFAEFGDFALVFEAVYYVLSPDYTLYMDVQQAINLGIHQRFEEAGVAFAYPTQELLLRRLPELDSGSSSNVSSTISSTIDNPA</sequence>
<dbReference type="SUPFAM" id="SSF82689">
    <property type="entry name" value="Mechanosensitive channel protein MscS (YggB), C-terminal domain"/>
    <property type="match status" value="1"/>
</dbReference>
<evidence type="ECO:0000259" key="11">
    <source>
        <dbReference type="Pfam" id="PF00924"/>
    </source>
</evidence>
<name>A0A9X0WC58_9GAMM</name>
<evidence type="ECO:0000259" key="13">
    <source>
        <dbReference type="Pfam" id="PF21088"/>
    </source>
</evidence>
<keyword evidence="6 9" id="KW-0472">Membrane</keyword>
<reference evidence="14 15" key="1">
    <citation type="journal article" date="2020" name="Microorganisms">
        <title>Osmotic Adaptation and Compatible Solute Biosynthesis of Phototrophic Bacteria as Revealed from Genome Analyses.</title>
        <authorList>
            <person name="Imhoff J.F."/>
            <person name="Rahn T."/>
            <person name="Kunzel S."/>
            <person name="Keller A."/>
            <person name="Neulinger S.C."/>
        </authorList>
    </citation>
    <scope>NUCLEOTIDE SEQUENCE [LARGE SCALE GENOMIC DNA]</scope>
    <source>
        <strain evidence="14 15">DSM 25653</strain>
    </source>
</reference>
<evidence type="ECO:0000256" key="1">
    <source>
        <dbReference type="ARBA" id="ARBA00004651"/>
    </source>
</evidence>
<feature type="transmembrane region" description="Helical" evidence="9">
    <location>
        <begin position="715"/>
        <end position="734"/>
    </location>
</feature>
<dbReference type="GO" id="GO:0005886">
    <property type="term" value="C:plasma membrane"/>
    <property type="evidence" value="ECO:0007669"/>
    <property type="project" value="UniProtKB-SubCell"/>
</dbReference>
<evidence type="ECO:0000313" key="15">
    <source>
        <dbReference type="Proteomes" id="UP001138768"/>
    </source>
</evidence>
<keyword evidence="7" id="KW-0175">Coiled coil</keyword>
<dbReference type="EMBL" id="NRRY01000051">
    <property type="protein sequence ID" value="MBK1620860.1"/>
    <property type="molecule type" value="Genomic_DNA"/>
</dbReference>
<feature type="domain" description="Mechanosensitive ion channel transmembrane helices 2/3" evidence="13">
    <location>
        <begin position="765"/>
        <end position="804"/>
    </location>
</feature>
<dbReference type="Pfam" id="PF21088">
    <property type="entry name" value="MS_channel_1st"/>
    <property type="match status" value="1"/>
</dbReference>
<evidence type="ECO:0000256" key="4">
    <source>
        <dbReference type="ARBA" id="ARBA00022692"/>
    </source>
</evidence>
<comment type="similarity">
    <text evidence="2">Belongs to the MscS (TC 1.A.23) family.</text>
</comment>
<feature type="transmembrane region" description="Helical" evidence="9">
    <location>
        <begin position="637"/>
        <end position="658"/>
    </location>
</feature>
<keyword evidence="4 9" id="KW-0812">Transmembrane</keyword>
<feature type="compositionally biased region" description="Low complexity" evidence="8">
    <location>
        <begin position="131"/>
        <end position="156"/>
    </location>
</feature>
<dbReference type="Gene3D" id="2.30.30.60">
    <property type="match status" value="1"/>
</dbReference>
<feature type="chain" id="PRO_5040887763" description="Mechanosensitive ion channel" evidence="10">
    <location>
        <begin position="25"/>
        <end position="998"/>
    </location>
</feature>
<evidence type="ECO:0000313" key="14">
    <source>
        <dbReference type="EMBL" id="MBK1620860.1"/>
    </source>
</evidence>
<feature type="region of interest" description="Disordered" evidence="8">
    <location>
        <begin position="979"/>
        <end position="998"/>
    </location>
</feature>
<protein>
    <recommendedName>
        <fullName evidence="16">Mechanosensitive ion channel</fullName>
    </recommendedName>
</protein>
<feature type="transmembrane region" description="Helical" evidence="9">
    <location>
        <begin position="679"/>
        <end position="703"/>
    </location>
</feature>
<organism evidence="14 15">
    <name type="scientific">Lamprobacter modestohalophilus</name>
    <dbReference type="NCBI Taxonomy" id="1064514"/>
    <lineage>
        <taxon>Bacteria</taxon>
        <taxon>Pseudomonadati</taxon>
        <taxon>Pseudomonadota</taxon>
        <taxon>Gammaproteobacteria</taxon>
        <taxon>Chromatiales</taxon>
        <taxon>Chromatiaceae</taxon>
        <taxon>Lamprobacter</taxon>
    </lineage>
</organism>
<feature type="region of interest" description="Disordered" evidence="8">
    <location>
        <begin position="131"/>
        <end position="188"/>
    </location>
</feature>
<evidence type="ECO:0000256" key="6">
    <source>
        <dbReference type="ARBA" id="ARBA00023136"/>
    </source>
</evidence>
<keyword evidence="10" id="KW-0732">Signal</keyword>
<dbReference type="InterPro" id="IPR011066">
    <property type="entry name" value="MscS_channel_C_sf"/>
</dbReference>
<feature type="signal peptide" evidence="10">
    <location>
        <begin position="1"/>
        <end position="24"/>
    </location>
</feature>
<gene>
    <name evidence="14" type="ORF">CKO42_21005</name>
</gene>
<evidence type="ECO:0000259" key="12">
    <source>
        <dbReference type="Pfam" id="PF21082"/>
    </source>
</evidence>
<feature type="compositionally biased region" description="Acidic residues" evidence="8">
    <location>
        <begin position="165"/>
        <end position="179"/>
    </location>
</feature>
<evidence type="ECO:0008006" key="16">
    <source>
        <dbReference type="Google" id="ProtNLM"/>
    </source>
</evidence>
<feature type="domain" description="Mechanosensitive ion channel MscS" evidence="11">
    <location>
        <begin position="805"/>
        <end position="872"/>
    </location>
</feature>
<feature type="coiled-coil region" evidence="7">
    <location>
        <begin position="293"/>
        <end position="320"/>
    </location>
</feature>
<evidence type="ECO:0000256" key="5">
    <source>
        <dbReference type="ARBA" id="ARBA00022989"/>
    </source>
</evidence>
<dbReference type="SUPFAM" id="SSF50182">
    <property type="entry name" value="Sm-like ribonucleoproteins"/>
    <property type="match status" value="1"/>
</dbReference>
<keyword evidence="15" id="KW-1185">Reference proteome</keyword>
<evidence type="ECO:0000256" key="7">
    <source>
        <dbReference type="SAM" id="Coils"/>
    </source>
</evidence>
<dbReference type="Proteomes" id="UP001138768">
    <property type="component" value="Unassembled WGS sequence"/>
</dbReference>
<evidence type="ECO:0000256" key="9">
    <source>
        <dbReference type="SAM" id="Phobius"/>
    </source>
</evidence>
<feature type="domain" description="Mechanosensitive ion channel MscS C-terminal" evidence="12">
    <location>
        <begin position="881"/>
        <end position="963"/>
    </location>
</feature>
<comment type="caution">
    <text evidence="14">The sequence shown here is derived from an EMBL/GenBank/DDBJ whole genome shotgun (WGS) entry which is preliminary data.</text>
</comment>
<dbReference type="Pfam" id="PF21082">
    <property type="entry name" value="MS_channel_3rd"/>
    <property type="match status" value="1"/>
</dbReference>
<evidence type="ECO:0000256" key="10">
    <source>
        <dbReference type="SAM" id="SignalP"/>
    </source>
</evidence>
<dbReference type="Gene3D" id="1.10.287.1260">
    <property type="match status" value="1"/>
</dbReference>
<dbReference type="PANTHER" id="PTHR30566:SF25">
    <property type="entry name" value="INNER MEMBRANE PROTEIN"/>
    <property type="match status" value="1"/>
</dbReference>
<dbReference type="InterPro" id="IPR010920">
    <property type="entry name" value="LSM_dom_sf"/>
</dbReference>
<evidence type="ECO:0000256" key="2">
    <source>
        <dbReference type="ARBA" id="ARBA00008017"/>
    </source>
</evidence>
<proteinExistence type="inferred from homology"/>
<dbReference type="AlphaFoldDB" id="A0A9X0WC58"/>
<dbReference type="GO" id="GO:0008381">
    <property type="term" value="F:mechanosensitive monoatomic ion channel activity"/>
    <property type="evidence" value="ECO:0007669"/>
    <property type="project" value="UniProtKB-ARBA"/>
</dbReference>
<comment type="subcellular location">
    <subcellularLocation>
        <location evidence="1">Cell membrane</location>
        <topology evidence="1">Multi-pass membrane protein</topology>
    </subcellularLocation>
</comment>
<dbReference type="RefSeq" id="WP_200248384.1">
    <property type="nucleotide sequence ID" value="NZ_NRRY01000051.1"/>
</dbReference>
<evidence type="ECO:0000256" key="3">
    <source>
        <dbReference type="ARBA" id="ARBA00022475"/>
    </source>
</evidence>
<feature type="coiled-coil region" evidence="7">
    <location>
        <begin position="212"/>
        <end position="266"/>
    </location>
</feature>
<feature type="compositionally biased region" description="Low complexity" evidence="8">
    <location>
        <begin position="55"/>
        <end position="67"/>
    </location>
</feature>
<dbReference type="InterPro" id="IPR049278">
    <property type="entry name" value="MS_channel_C"/>
</dbReference>
<feature type="transmembrane region" description="Helical" evidence="9">
    <location>
        <begin position="755"/>
        <end position="781"/>
    </location>
</feature>
<dbReference type="SUPFAM" id="SSF82861">
    <property type="entry name" value="Mechanosensitive channel protein MscS (YggB), transmembrane region"/>
    <property type="match status" value="1"/>
</dbReference>
<dbReference type="InterPro" id="IPR049142">
    <property type="entry name" value="MS_channel_1st"/>
</dbReference>
<dbReference type="InterPro" id="IPR011014">
    <property type="entry name" value="MscS_channel_TM-2"/>
</dbReference>
<feature type="transmembrane region" description="Helical" evidence="9">
    <location>
        <begin position="787"/>
        <end position="807"/>
    </location>
</feature>
<dbReference type="PANTHER" id="PTHR30566">
    <property type="entry name" value="YNAI-RELATED MECHANOSENSITIVE ION CHANNEL"/>
    <property type="match status" value="1"/>
</dbReference>
<dbReference type="InterPro" id="IPR023408">
    <property type="entry name" value="MscS_beta-dom_sf"/>
</dbReference>
<feature type="compositionally biased region" description="Low complexity" evidence="8">
    <location>
        <begin position="34"/>
        <end position="46"/>
    </location>
</feature>
<keyword evidence="5 9" id="KW-1133">Transmembrane helix</keyword>
<dbReference type="Gene3D" id="3.30.70.100">
    <property type="match status" value="1"/>
</dbReference>